<accession>A0A3B1AGB0</accession>
<dbReference type="Pfam" id="PF15639">
    <property type="entry name" value="Tox-MPTase3"/>
    <property type="match status" value="1"/>
</dbReference>
<evidence type="ECO:0000313" key="2">
    <source>
        <dbReference type="EMBL" id="VAX00701.1"/>
    </source>
</evidence>
<gene>
    <name evidence="2" type="ORF">MNBD_GAMMA19-762</name>
</gene>
<reference evidence="2" key="1">
    <citation type="submission" date="2018-06" db="EMBL/GenBank/DDBJ databases">
        <authorList>
            <person name="Zhirakovskaya E."/>
        </authorList>
    </citation>
    <scope>NUCLEOTIDE SEQUENCE</scope>
</reference>
<feature type="non-terminal residue" evidence="2">
    <location>
        <position position="135"/>
    </location>
</feature>
<feature type="domain" description="Tox-MPTase3" evidence="1">
    <location>
        <begin position="10"/>
        <end position="134"/>
    </location>
</feature>
<evidence type="ECO:0000259" key="1">
    <source>
        <dbReference type="Pfam" id="PF15639"/>
    </source>
</evidence>
<dbReference type="EMBL" id="UOFV01000221">
    <property type="protein sequence ID" value="VAX00701.1"/>
    <property type="molecule type" value="Genomic_DNA"/>
</dbReference>
<name>A0A3B1AGB0_9ZZZZ</name>
<sequence>MKMSPGDITSYPKFHSYVKYDIPKLVRVNQIAAAIKKFSGSTTLVTIKQGFIWGSNPTIEVVPTLLCGGTRAYGCYPVWGDNKIQIDKKLVQAYEAGTDKRPTKSGLLVHVAGVTLLHELTHWADAKDGVDNPVP</sequence>
<dbReference type="AlphaFoldDB" id="A0A3B1AGB0"/>
<dbReference type="InterPro" id="IPR028913">
    <property type="entry name" value="Tox-MPTase3_dom"/>
</dbReference>
<proteinExistence type="predicted"/>
<organism evidence="2">
    <name type="scientific">hydrothermal vent metagenome</name>
    <dbReference type="NCBI Taxonomy" id="652676"/>
    <lineage>
        <taxon>unclassified sequences</taxon>
        <taxon>metagenomes</taxon>
        <taxon>ecological metagenomes</taxon>
    </lineage>
</organism>
<protein>
    <recommendedName>
        <fullName evidence="1">Tox-MPTase3 domain-containing protein</fullName>
    </recommendedName>
</protein>